<dbReference type="InterPro" id="IPR009875">
    <property type="entry name" value="PilZ_domain"/>
</dbReference>
<protein>
    <submittedName>
        <fullName evidence="2">PilZ domain-containing protein</fullName>
    </submittedName>
</protein>
<accession>A0A975B4S1</accession>
<feature type="domain" description="PilZ" evidence="1">
    <location>
        <begin position="6"/>
        <end position="99"/>
    </location>
</feature>
<proteinExistence type="predicted"/>
<name>A0A975B4S1_9BACT</name>
<dbReference type="GO" id="GO:0035438">
    <property type="term" value="F:cyclic-di-GMP binding"/>
    <property type="evidence" value="ECO:0007669"/>
    <property type="project" value="InterPro"/>
</dbReference>
<dbReference type="Gene3D" id="2.40.10.220">
    <property type="entry name" value="predicted glycosyltransferase like domains"/>
    <property type="match status" value="1"/>
</dbReference>
<dbReference type="SUPFAM" id="SSF141371">
    <property type="entry name" value="PilZ domain-like"/>
    <property type="match status" value="1"/>
</dbReference>
<reference evidence="2" key="1">
    <citation type="journal article" date="2021" name="Microb. Physiol.">
        <title>Proteogenomic Insights into the Physiology of Marine, Sulfate-Reducing, Filamentous Desulfonema limicola and Desulfonema magnum.</title>
        <authorList>
            <person name="Schnaars V."/>
            <person name="Wohlbrand L."/>
            <person name="Scheve S."/>
            <person name="Hinrichs C."/>
            <person name="Reinhardt R."/>
            <person name="Rabus R."/>
        </authorList>
    </citation>
    <scope>NUCLEOTIDE SEQUENCE</scope>
    <source>
        <strain evidence="2">5ac10</strain>
    </source>
</reference>
<dbReference type="KEGG" id="dli:dnl_10260"/>
<dbReference type="AlphaFoldDB" id="A0A975B4S1"/>
<gene>
    <name evidence="2" type="ORF">dnl_10260</name>
</gene>
<organism evidence="2 3">
    <name type="scientific">Desulfonema limicola</name>
    <dbReference type="NCBI Taxonomy" id="45656"/>
    <lineage>
        <taxon>Bacteria</taxon>
        <taxon>Pseudomonadati</taxon>
        <taxon>Thermodesulfobacteriota</taxon>
        <taxon>Desulfobacteria</taxon>
        <taxon>Desulfobacterales</taxon>
        <taxon>Desulfococcaceae</taxon>
        <taxon>Desulfonema</taxon>
    </lineage>
</organism>
<dbReference type="EMBL" id="CP061799">
    <property type="protein sequence ID" value="QTA78790.1"/>
    <property type="molecule type" value="Genomic_DNA"/>
</dbReference>
<dbReference type="RefSeq" id="WP_207690610.1">
    <property type="nucleotide sequence ID" value="NZ_CP061799.1"/>
</dbReference>
<sequence>MKQYNQKRTLERYNLELLSLVSIPKENGEQNFYNFQTGNISSGGAFFYTKHALPLGTEVNVEVIIPLNEIKKMDADKTLIRVSGKVVRNENEGMAVSFNKNYEIVSVSFN</sequence>
<evidence type="ECO:0000313" key="3">
    <source>
        <dbReference type="Proteomes" id="UP000663720"/>
    </source>
</evidence>
<dbReference type="Proteomes" id="UP000663720">
    <property type="component" value="Chromosome"/>
</dbReference>
<keyword evidence="3" id="KW-1185">Reference proteome</keyword>
<evidence type="ECO:0000259" key="1">
    <source>
        <dbReference type="Pfam" id="PF07238"/>
    </source>
</evidence>
<evidence type="ECO:0000313" key="2">
    <source>
        <dbReference type="EMBL" id="QTA78790.1"/>
    </source>
</evidence>
<dbReference type="Pfam" id="PF07238">
    <property type="entry name" value="PilZ"/>
    <property type="match status" value="1"/>
</dbReference>